<keyword evidence="3" id="KW-1185">Reference proteome</keyword>
<keyword evidence="1" id="KW-1133">Transmembrane helix</keyword>
<evidence type="ECO:0000313" key="2">
    <source>
        <dbReference type="EMBL" id="EOX93856.1"/>
    </source>
</evidence>
<sequence>MIVDVLKYYHNDLLSCLWWNELVLIPRFQAIIVIFCCYGCCLSRWWNINSFIHNEGIHSIKKFQAVALELALGIRSSKGATFSIVLCWHSCTWILCKMLILTCIWFQILCRLHGQSCDRG</sequence>
<gene>
    <name evidence="2" type="ORF">TCM_002833</name>
</gene>
<dbReference type="InParanoid" id="A0A061DP34"/>
<dbReference type="HOGENOM" id="CLU_2053918_0_0_1"/>
<dbReference type="AlphaFoldDB" id="A0A061DP34"/>
<evidence type="ECO:0000256" key="1">
    <source>
        <dbReference type="SAM" id="Phobius"/>
    </source>
</evidence>
<keyword evidence="1" id="KW-0472">Membrane</keyword>
<feature type="transmembrane region" description="Helical" evidence="1">
    <location>
        <begin position="85"/>
        <end position="108"/>
    </location>
</feature>
<accession>A0A061DP34</accession>
<dbReference type="EMBL" id="CM001879">
    <property type="protein sequence ID" value="EOX93856.1"/>
    <property type="molecule type" value="Genomic_DNA"/>
</dbReference>
<keyword evidence="1" id="KW-0812">Transmembrane</keyword>
<proteinExistence type="predicted"/>
<feature type="transmembrane region" description="Helical" evidence="1">
    <location>
        <begin position="28"/>
        <end position="46"/>
    </location>
</feature>
<reference evidence="2 3" key="1">
    <citation type="journal article" date="2013" name="Genome Biol.">
        <title>The genome sequence of the most widely cultivated cacao type and its use to identify candidate genes regulating pod color.</title>
        <authorList>
            <person name="Motamayor J.C."/>
            <person name="Mockaitis K."/>
            <person name="Schmutz J."/>
            <person name="Haiminen N."/>
            <person name="Iii D.L."/>
            <person name="Cornejo O."/>
            <person name="Findley S.D."/>
            <person name="Zheng P."/>
            <person name="Utro F."/>
            <person name="Royaert S."/>
            <person name="Saski C."/>
            <person name="Jenkins J."/>
            <person name="Podicheti R."/>
            <person name="Zhao M."/>
            <person name="Scheffler B.E."/>
            <person name="Stack J.C."/>
            <person name="Feltus F.A."/>
            <person name="Mustiga G.M."/>
            <person name="Amores F."/>
            <person name="Phillips W."/>
            <person name="Marelli J.P."/>
            <person name="May G.D."/>
            <person name="Shapiro H."/>
            <person name="Ma J."/>
            <person name="Bustamante C.D."/>
            <person name="Schnell R.J."/>
            <person name="Main D."/>
            <person name="Gilbert D."/>
            <person name="Parida L."/>
            <person name="Kuhn D.N."/>
        </authorList>
    </citation>
    <scope>NUCLEOTIDE SEQUENCE [LARGE SCALE GENOMIC DNA]</scope>
    <source>
        <strain evidence="3">cv. Matina 1-6</strain>
    </source>
</reference>
<dbReference type="EMBL" id="CM001879">
    <property type="protein sequence ID" value="EOX93855.1"/>
    <property type="molecule type" value="Genomic_DNA"/>
</dbReference>
<protein>
    <submittedName>
        <fullName evidence="2">Uncharacterized protein isoform 1</fullName>
    </submittedName>
</protein>
<dbReference type="Gramene" id="EOX93856">
    <property type="protein sequence ID" value="EOX93856"/>
    <property type="gene ID" value="TCM_002833"/>
</dbReference>
<dbReference type="Proteomes" id="UP000026915">
    <property type="component" value="Chromosome 1"/>
</dbReference>
<name>A0A061DP34_THECC</name>
<organism evidence="2 3">
    <name type="scientific">Theobroma cacao</name>
    <name type="common">Cacao</name>
    <name type="synonym">Cocoa</name>
    <dbReference type="NCBI Taxonomy" id="3641"/>
    <lineage>
        <taxon>Eukaryota</taxon>
        <taxon>Viridiplantae</taxon>
        <taxon>Streptophyta</taxon>
        <taxon>Embryophyta</taxon>
        <taxon>Tracheophyta</taxon>
        <taxon>Spermatophyta</taxon>
        <taxon>Magnoliopsida</taxon>
        <taxon>eudicotyledons</taxon>
        <taxon>Gunneridae</taxon>
        <taxon>Pentapetalae</taxon>
        <taxon>rosids</taxon>
        <taxon>malvids</taxon>
        <taxon>Malvales</taxon>
        <taxon>Malvaceae</taxon>
        <taxon>Byttnerioideae</taxon>
        <taxon>Theobroma</taxon>
    </lineage>
</organism>
<dbReference type="Gramene" id="EOX93855">
    <property type="protein sequence ID" value="EOX93855"/>
    <property type="gene ID" value="TCM_002833"/>
</dbReference>
<evidence type="ECO:0000313" key="3">
    <source>
        <dbReference type="Proteomes" id="UP000026915"/>
    </source>
</evidence>